<dbReference type="PANTHER" id="PTHR48078">
    <property type="entry name" value="THREONINE DEHYDRATASE, MITOCHONDRIAL-RELATED"/>
    <property type="match status" value="1"/>
</dbReference>
<dbReference type="PROSITE" id="PS00165">
    <property type="entry name" value="DEHYDRATASE_SER_THR"/>
    <property type="match status" value="1"/>
</dbReference>
<evidence type="ECO:0000256" key="2">
    <source>
        <dbReference type="ARBA" id="ARBA00010869"/>
    </source>
</evidence>
<dbReference type="AlphaFoldDB" id="A0A9X2EHK1"/>
<evidence type="ECO:0000313" key="6">
    <source>
        <dbReference type="EMBL" id="MCM8556816.1"/>
    </source>
</evidence>
<keyword evidence="4" id="KW-0456">Lyase</keyword>
<dbReference type="GO" id="GO:0006567">
    <property type="term" value="P:L-threonine catabolic process"/>
    <property type="evidence" value="ECO:0007669"/>
    <property type="project" value="TreeGrafter"/>
</dbReference>
<dbReference type="Gene3D" id="3.40.50.1100">
    <property type="match status" value="2"/>
</dbReference>
<evidence type="ECO:0000256" key="3">
    <source>
        <dbReference type="ARBA" id="ARBA00022898"/>
    </source>
</evidence>
<protein>
    <submittedName>
        <fullName evidence="6">Threonine/serine dehydratase</fullName>
    </submittedName>
</protein>
<comment type="similarity">
    <text evidence="2">Belongs to the serine/threonine dehydratase family.</text>
</comment>
<evidence type="ECO:0000256" key="4">
    <source>
        <dbReference type="ARBA" id="ARBA00023239"/>
    </source>
</evidence>
<dbReference type="Pfam" id="PF00291">
    <property type="entry name" value="PALP"/>
    <property type="match status" value="1"/>
</dbReference>
<evidence type="ECO:0000259" key="5">
    <source>
        <dbReference type="Pfam" id="PF00291"/>
    </source>
</evidence>
<dbReference type="InterPro" id="IPR036052">
    <property type="entry name" value="TrpB-like_PALP_sf"/>
</dbReference>
<feature type="domain" description="Tryptophan synthase beta chain-like PALP" evidence="5">
    <location>
        <begin position="19"/>
        <end position="291"/>
    </location>
</feature>
<dbReference type="GO" id="GO:0004794">
    <property type="term" value="F:threonine deaminase activity"/>
    <property type="evidence" value="ECO:0007669"/>
    <property type="project" value="TreeGrafter"/>
</dbReference>
<organism evidence="6 7">
    <name type="scientific">Sphingomicrobium sediminis</name>
    <dbReference type="NCBI Taxonomy" id="2950949"/>
    <lineage>
        <taxon>Bacteria</taxon>
        <taxon>Pseudomonadati</taxon>
        <taxon>Pseudomonadota</taxon>
        <taxon>Alphaproteobacteria</taxon>
        <taxon>Sphingomonadales</taxon>
        <taxon>Sphingomonadaceae</taxon>
        <taxon>Sphingomicrobium</taxon>
    </lineage>
</organism>
<dbReference type="SUPFAM" id="SSF53686">
    <property type="entry name" value="Tryptophan synthase beta subunit-like PLP-dependent enzymes"/>
    <property type="match status" value="1"/>
</dbReference>
<dbReference type="GO" id="GO:0030170">
    <property type="term" value="F:pyridoxal phosphate binding"/>
    <property type="evidence" value="ECO:0007669"/>
    <property type="project" value="InterPro"/>
</dbReference>
<dbReference type="GO" id="GO:0009097">
    <property type="term" value="P:isoleucine biosynthetic process"/>
    <property type="evidence" value="ECO:0007669"/>
    <property type="project" value="TreeGrafter"/>
</dbReference>
<dbReference type="Proteomes" id="UP001155128">
    <property type="component" value="Unassembled WGS sequence"/>
</dbReference>
<name>A0A9X2EHK1_9SPHN</name>
<gene>
    <name evidence="6" type="ORF">NDO55_03165</name>
</gene>
<dbReference type="GO" id="GO:0003941">
    <property type="term" value="F:L-serine ammonia-lyase activity"/>
    <property type="evidence" value="ECO:0007669"/>
    <property type="project" value="TreeGrafter"/>
</dbReference>
<dbReference type="EMBL" id="JAMSHT010000001">
    <property type="protein sequence ID" value="MCM8556816.1"/>
    <property type="molecule type" value="Genomic_DNA"/>
</dbReference>
<dbReference type="InterPro" id="IPR000634">
    <property type="entry name" value="Ser/Thr_deHydtase_PyrdxlP-BS"/>
</dbReference>
<sequence>MLNVPDRSWVEAAARRIEDKVVKTPLTRARIGDADVHIKWENRQTGGAFKLRGASNRLIALGEEERTRGVVAFSSGNHAQGVAIAAKRLGIRAAIVMPVDAPAAKIEGTRSHDAEIVFYDRMTESREEIAARLANERGATLVPSFDDPHIIAGQGTIGLELLEQADNLRRIIICCGGGGLSAGIALACPDAEIVVVEPEGWDDMARSLESGTPQAVGPNPPFTMCDAIQTFRPAEATVRILRETGATGVQVSDAQVRNAVRWAWQEQGEVVEPGGSVALAALLSGVVEPREGDIAIVSGGNVDEALWKELVA</sequence>
<accession>A0A9X2EHK1</accession>
<dbReference type="RefSeq" id="WP_252112341.1">
    <property type="nucleotide sequence ID" value="NZ_JAMSHT010000001.1"/>
</dbReference>
<proteinExistence type="inferred from homology"/>
<dbReference type="InterPro" id="IPR001926">
    <property type="entry name" value="TrpB-like_PALP"/>
</dbReference>
<evidence type="ECO:0000256" key="1">
    <source>
        <dbReference type="ARBA" id="ARBA00001933"/>
    </source>
</evidence>
<dbReference type="InterPro" id="IPR050147">
    <property type="entry name" value="Ser/Thr_Dehydratase"/>
</dbReference>
<keyword evidence="7" id="KW-1185">Reference proteome</keyword>
<comment type="caution">
    <text evidence="6">The sequence shown here is derived from an EMBL/GenBank/DDBJ whole genome shotgun (WGS) entry which is preliminary data.</text>
</comment>
<reference evidence="6" key="1">
    <citation type="submission" date="2022-06" db="EMBL/GenBank/DDBJ databases">
        <title>Sphingomicrobium sedimins sp. nov., a marine bacterium isolated from tidal flat.</title>
        <authorList>
            <person name="Kim C.-H."/>
            <person name="Yoo Y."/>
            <person name="Kim J.-J."/>
        </authorList>
    </citation>
    <scope>NUCLEOTIDE SEQUENCE</scope>
    <source>
        <strain evidence="6">GRR-S6-50</strain>
    </source>
</reference>
<keyword evidence="3" id="KW-0663">Pyridoxal phosphate</keyword>
<evidence type="ECO:0000313" key="7">
    <source>
        <dbReference type="Proteomes" id="UP001155128"/>
    </source>
</evidence>
<comment type="cofactor">
    <cofactor evidence="1">
        <name>pyridoxal 5'-phosphate</name>
        <dbReference type="ChEBI" id="CHEBI:597326"/>
    </cofactor>
</comment>
<dbReference type="PANTHER" id="PTHR48078:SF6">
    <property type="entry name" value="L-THREONINE DEHYDRATASE CATABOLIC TDCB"/>
    <property type="match status" value="1"/>
</dbReference>
<dbReference type="CDD" id="cd01562">
    <property type="entry name" value="Thr-dehyd"/>
    <property type="match status" value="1"/>
</dbReference>
<dbReference type="GO" id="GO:0006565">
    <property type="term" value="P:L-serine catabolic process"/>
    <property type="evidence" value="ECO:0007669"/>
    <property type="project" value="TreeGrafter"/>
</dbReference>
<dbReference type="FunFam" id="3.40.50.1100:FF:000005">
    <property type="entry name" value="Threonine dehydratase catabolic"/>
    <property type="match status" value="1"/>
</dbReference>